<dbReference type="SMART" id="SM00052">
    <property type="entry name" value="EAL"/>
    <property type="match status" value="1"/>
</dbReference>
<dbReference type="CDD" id="cd01948">
    <property type="entry name" value="EAL"/>
    <property type="match status" value="1"/>
</dbReference>
<dbReference type="PROSITE" id="PS50883">
    <property type="entry name" value="EAL"/>
    <property type="match status" value="1"/>
</dbReference>
<dbReference type="Gene3D" id="3.30.450.20">
    <property type="entry name" value="PAS domain"/>
    <property type="match status" value="1"/>
</dbReference>
<reference evidence="6" key="1">
    <citation type="journal article" date="2014" name="Int. J. Syst. Evol. Microbiol.">
        <title>Complete genome of a new Firmicutes species belonging to the dominant human colonic microbiota ('Ruminococcus bicirculans') reveals two chromosomes and a selective capacity to utilize plant glucans.</title>
        <authorList>
            <consortium name="NISC Comparative Sequencing Program"/>
            <person name="Wegmann U."/>
            <person name="Louis P."/>
            <person name="Goesmann A."/>
            <person name="Henrissat B."/>
            <person name="Duncan S.H."/>
            <person name="Flint H.J."/>
        </authorList>
    </citation>
    <scope>NUCLEOTIDE SEQUENCE</scope>
    <source>
        <strain evidence="6">NBRC 107715</strain>
    </source>
</reference>
<evidence type="ECO:0000313" key="6">
    <source>
        <dbReference type="EMBL" id="GLS67283.1"/>
    </source>
</evidence>
<feature type="domain" description="PAS" evidence="1">
    <location>
        <begin position="187"/>
        <end position="239"/>
    </location>
</feature>
<dbReference type="SMART" id="SM00065">
    <property type="entry name" value="GAF"/>
    <property type="match status" value="1"/>
</dbReference>
<dbReference type="PANTHER" id="PTHR44757">
    <property type="entry name" value="DIGUANYLATE CYCLASE DGCP"/>
    <property type="match status" value="1"/>
</dbReference>
<dbReference type="PROSITE" id="PS50113">
    <property type="entry name" value="PAC"/>
    <property type="match status" value="1"/>
</dbReference>
<evidence type="ECO:0000259" key="4">
    <source>
        <dbReference type="PROSITE" id="PS50887"/>
    </source>
</evidence>
<dbReference type="Proteomes" id="UP000321960">
    <property type="component" value="Unassembled WGS sequence"/>
</dbReference>
<evidence type="ECO:0000259" key="3">
    <source>
        <dbReference type="PROSITE" id="PS50883"/>
    </source>
</evidence>
<dbReference type="InterPro" id="IPR001633">
    <property type="entry name" value="EAL_dom"/>
</dbReference>
<dbReference type="InterPro" id="IPR043128">
    <property type="entry name" value="Rev_trsase/Diguanyl_cyclase"/>
</dbReference>
<evidence type="ECO:0000259" key="2">
    <source>
        <dbReference type="PROSITE" id="PS50113"/>
    </source>
</evidence>
<dbReference type="GO" id="GO:0006355">
    <property type="term" value="P:regulation of DNA-templated transcription"/>
    <property type="evidence" value="ECO:0007669"/>
    <property type="project" value="InterPro"/>
</dbReference>
<dbReference type="Gene3D" id="3.20.20.450">
    <property type="entry name" value="EAL domain"/>
    <property type="match status" value="1"/>
</dbReference>
<evidence type="ECO:0000259" key="1">
    <source>
        <dbReference type="PROSITE" id="PS50112"/>
    </source>
</evidence>
<dbReference type="Pfam" id="PF00990">
    <property type="entry name" value="GGDEF"/>
    <property type="match status" value="1"/>
</dbReference>
<reference evidence="6" key="4">
    <citation type="submission" date="2023-01" db="EMBL/GenBank/DDBJ databases">
        <title>Draft genome sequence of Methylobacterium oxalidis strain NBRC 107715.</title>
        <authorList>
            <person name="Sun Q."/>
            <person name="Mori K."/>
        </authorList>
    </citation>
    <scope>NUCLEOTIDE SEQUENCE</scope>
    <source>
        <strain evidence="6">NBRC 107715</strain>
    </source>
</reference>
<dbReference type="CDD" id="cd01949">
    <property type="entry name" value="GGDEF"/>
    <property type="match status" value="1"/>
</dbReference>
<dbReference type="InterPro" id="IPR000160">
    <property type="entry name" value="GGDEF_dom"/>
</dbReference>
<dbReference type="SUPFAM" id="SSF55781">
    <property type="entry name" value="GAF domain-like"/>
    <property type="match status" value="1"/>
</dbReference>
<dbReference type="SUPFAM" id="SSF141868">
    <property type="entry name" value="EAL domain-like"/>
    <property type="match status" value="1"/>
</dbReference>
<dbReference type="InterPro" id="IPR052155">
    <property type="entry name" value="Biofilm_reg_signaling"/>
</dbReference>
<organism evidence="5 7">
    <name type="scientific">Methylobacterium oxalidis</name>
    <dbReference type="NCBI Taxonomy" id="944322"/>
    <lineage>
        <taxon>Bacteria</taxon>
        <taxon>Pseudomonadati</taxon>
        <taxon>Pseudomonadota</taxon>
        <taxon>Alphaproteobacteria</taxon>
        <taxon>Hyphomicrobiales</taxon>
        <taxon>Methylobacteriaceae</taxon>
        <taxon>Methylobacterium</taxon>
    </lineage>
</organism>
<dbReference type="InterPro" id="IPR013767">
    <property type="entry name" value="PAS_fold"/>
</dbReference>
<dbReference type="AlphaFoldDB" id="A0A512J9U0"/>
<dbReference type="Pfam" id="PF00563">
    <property type="entry name" value="EAL"/>
    <property type="match status" value="1"/>
</dbReference>
<gene>
    <name evidence="6" type="ORF">GCM10007888_56660</name>
    <name evidence="5" type="ORF">MOX02_47450</name>
</gene>
<dbReference type="EMBL" id="BSPK01000111">
    <property type="protein sequence ID" value="GLS67283.1"/>
    <property type="molecule type" value="Genomic_DNA"/>
</dbReference>
<dbReference type="SUPFAM" id="SSF55073">
    <property type="entry name" value="Nucleotide cyclase"/>
    <property type="match status" value="1"/>
</dbReference>
<accession>A0A512J9U0</accession>
<dbReference type="EMBL" id="BJZU01000116">
    <property type="protein sequence ID" value="GEP06707.1"/>
    <property type="molecule type" value="Genomic_DNA"/>
</dbReference>
<dbReference type="InterPro" id="IPR035965">
    <property type="entry name" value="PAS-like_dom_sf"/>
</dbReference>
<dbReference type="Proteomes" id="UP001156856">
    <property type="component" value="Unassembled WGS sequence"/>
</dbReference>
<dbReference type="Pfam" id="PF00989">
    <property type="entry name" value="PAS"/>
    <property type="match status" value="1"/>
</dbReference>
<protein>
    <submittedName>
        <fullName evidence="5">Bifunctional diguanylate cyclase/phosphodiesterase</fullName>
    </submittedName>
</protein>
<dbReference type="PROSITE" id="PS50112">
    <property type="entry name" value="PAS"/>
    <property type="match status" value="1"/>
</dbReference>
<dbReference type="InterPro" id="IPR000700">
    <property type="entry name" value="PAS-assoc_C"/>
</dbReference>
<dbReference type="SMART" id="SM00267">
    <property type="entry name" value="GGDEF"/>
    <property type="match status" value="1"/>
</dbReference>
<dbReference type="PANTHER" id="PTHR44757:SF2">
    <property type="entry name" value="BIOFILM ARCHITECTURE MAINTENANCE PROTEIN MBAA"/>
    <property type="match status" value="1"/>
</dbReference>
<evidence type="ECO:0000313" key="8">
    <source>
        <dbReference type="Proteomes" id="UP001156856"/>
    </source>
</evidence>
<proteinExistence type="predicted"/>
<evidence type="ECO:0000313" key="5">
    <source>
        <dbReference type="EMBL" id="GEP06707.1"/>
    </source>
</evidence>
<dbReference type="Gene3D" id="3.30.70.270">
    <property type="match status" value="1"/>
</dbReference>
<dbReference type="InterPro" id="IPR029787">
    <property type="entry name" value="Nucleotide_cyclase"/>
</dbReference>
<dbReference type="InterPro" id="IPR035919">
    <property type="entry name" value="EAL_sf"/>
</dbReference>
<dbReference type="InterPro" id="IPR001610">
    <property type="entry name" value="PAC"/>
</dbReference>
<dbReference type="PROSITE" id="PS50887">
    <property type="entry name" value="GGDEF"/>
    <property type="match status" value="1"/>
</dbReference>
<dbReference type="InterPro" id="IPR003018">
    <property type="entry name" value="GAF"/>
</dbReference>
<dbReference type="Gene3D" id="3.30.450.40">
    <property type="match status" value="1"/>
</dbReference>
<comment type="caution">
    <text evidence="5">The sequence shown here is derived from an EMBL/GenBank/DDBJ whole genome shotgun (WGS) entry which is preliminary data.</text>
</comment>
<feature type="domain" description="GGDEF" evidence="4">
    <location>
        <begin position="342"/>
        <end position="475"/>
    </location>
</feature>
<feature type="domain" description="EAL" evidence="3">
    <location>
        <begin position="484"/>
        <end position="737"/>
    </location>
</feature>
<dbReference type="Pfam" id="PF01590">
    <property type="entry name" value="GAF"/>
    <property type="match status" value="1"/>
</dbReference>
<reference evidence="8" key="2">
    <citation type="journal article" date="2019" name="Int. J. Syst. Evol. Microbiol.">
        <title>The Global Catalogue of Microorganisms (GCM) 10K type strain sequencing project: providing services to taxonomists for standard genome sequencing and annotation.</title>
        <authorList>
            <consortium name="The Broad Institute Genomics Platform"/>
            <consortium name="The Broad Institute Genome Sequencing Center for Infectious Disease"/>
            <person name="Wu L."/>
            <person name="Ma J."/>
        </authorList>
    </citation>
    <scope>NUCLEOTIDE SEQUENCE [LARGE SCALE GENOMIC DNA]</scope>
    <source>
        <strain evidence="8">NBRC 107715</strain>
    </source>
</reference>
<sequence>MQGTTIDEAELGAAEPERARLASLMRCRIVGTGPEAAFDRVADLAAALFEAPLCAISFLDAERQWLKASVGFGAITDFPKDDGLCRHLVHPPIPAGAGLDGAGDGVLVVPDAAADPRFRDSAAVRGPLGIRFYAGAPLVTRSGHRLGAICVADRRPRPAPGAQARAQLARLGGVVMDAVAARRRTMARRDADSFVGATATAVITTDAAGTITFANAACERLLGYPAGGLLGRNVSLIVPPRLRGHHVAGMAGVAAGREARLAGRSVEVTALCRDGSEIPVELSLTLWGEGAAMGVGAVLRDISERRRRDARLMRLAHQDPRTGLPNRARLTDDLAALLAESRPATVLAIAVEGLRGIADGLGHAVGDALLEALVLRLTGRLAPDALLARIGEDELAVLLPEAAEAGAVQALAEGLISAFADPFRLDEHVLHVGARIGAALAPAHGSDAEELMASLDLALERARREAAGCVRLYEPAMRSVAAERRALQDTLRGALLRGEIVLAYQPQVDLPSGEIRGVEALIRWQHPERGLLPPSEFLPAIESSALALRFGWWTIDEACRQAAAWRAAGLPLRVAVNLFAEQVRAGTLADVVLEALARHRLPPEALELEVTEVIALLDDAATLHPLRRLHAKGVGIALDDFGTGYASLSTLKSFPLTKLKIDRGFVRDILADPHDAAIVRAVLDIGRSLDLAVVAEGIETREQEAALVRMGCRCGQGYLYGRAASADEIARRPGGGEVRAAGRRGRARIA</sequence>
<dbReference type="NCBIfam" id="TIGR00254">
    <property type="entry name" value="GGDEF"/>
    <property type="match status" value="1"/>
</dbReference>
<dbReference type="SMART" id="SM00091">
    <property type="entry name" value="PAS"/>
    <property type="match status" value="1"/>
</dbReference>
<name>A0A512J9U0_9HYPH</name>
<dbReference type="CDD" id="cd00130">
    <property type="entry name" value="PAS"/>
    <property type="match status" value="1"/>
</dbReference>
<dbReference type="InterPro" id="IPR000014">
    <property type="entry name" value="PAS"/>
</dbReference>
<dbReference type="NCBIfam" id="TIGR00229">
    <property type="entry name" value="sensory_box"/>
    <property type="match status" value="1"/>
</dbReference>
<feature type="domain" description="PAC" evidence="2">
    <location>
        <begin position="264"/>
        <end position="314"/>
    </location>
</feature>
<keyword evidence="8" id="KW-1185">Reference proteome</keyword>
<dbReference type="SUPFAM" id="SSF55785">
    <property type="entry name" value="PYP-like sensor domain (PAS domain)"/>
    <property type="match status" value="1"/>
</dbReference>
<dbReference type="SMART" id="SM00086">
    <property type="entry name" value="PAC"/>
    <property type="match status" value="1"/>
</dbReference>
<reference evidence="5 7" key="3">
    <citation type="submission" date="2019-07" db="EMBL/GenBank/DDBJ databases">
        <title>Whole genome shotgun sequence of Methylobacterium oxalidis NBRC 107715.</title>
        <authorList>
            <person name="Hosoyama A."/>
            <person name="Uohara A."/>
            <person name="Ohji S."/>
            <person name="Ichikawa N."/>
        </authorList>
    </citation>
    <scope>NUCLEOTIDE SEQUENCE [LARGE SCALE GENOMIC DNA]</scope>
    <source>
        <strain evidence="5 7">NBRC 107715</strain>
    </source>
</reference>
<evidence type="ECO:0000313" key="7">
    <source>
        <dbReference type="Proteomes" id="UP000321960"/>
    </source>
</evidence>
<dbReference type="InterPro" id="IPR029016">
    <property type="entry name" value="GAF-like_dom_sf"/>
</dbReference>